<evidence type="ECO:0000256" key="3">
    <source>
        <dbReference type="ARBA" id="ARBA00022763"/>
    </source>
</evidence>
<dbReference type="GO" id="GO:0006508">
    <property type="term" value="P:proteolysis"/>
    <property type="evidence" value="ECO:0007669"/>
    <property type="project" value="UniProtKB-KW"/>
</dbReference>
<dbReference type="Pfam" id="PF02586">
    <property type="entry name" value="SRAP"/>
    <property type="match status" value="1"/>
</dbReference>
<dbReference type="EMBL" id="CP066775">
    <property type="protein sequence ID" value="QQL49207.1"/>
    <property type="molecule type" value="Genomic_DNA"/>
</dbReference>
<accession>A0A6I4I574</accession>
<gene>
    <name evidence="9" type="ORF">GO620_013620</name>
</gene>
<dbReference type="Proteomes" id="UP000429232">
    <property type="component" value="Chromosome"/>
</dbReference>
<keyword evidence="4 8" id="KW-0378">Hydrolase</keyword>
<comment type="similarity">
    <text evidence="1 8">Belongs to the SOS response-associated peptidase family.</text>
</comment>
<dbReference type="GO" id="GO:0016829">
    <property type="term" value="F:lyase activity"/>
    <property type="evidence" value="ECO:0007669"/>
    <property type="project" value="UniProtKB-KW"/>
</dbReference>
<protein>
    <recommendedName>
        <fullName evidence="8">Abasic site processing protein</fullName>
        <ecNumber evidence="8">3.4.-.-</ecNumber>
    </recommendedName>
</protein>
<evidence type="ECO:0000256" key="4">
    <source>
        <dbReference type="ARBA" id="ARBA00022801"/>
    </source>
</evidence>
<dbReference type="GO" id="GO:0106300">
    <property type="term" value="P:protein-DNA covalent cross-linking repair"/>
    <property type="evidence" value="ECO:0007669"/>
    <property type="project" value="InterPro"/>
</dbReference>
<evidence type="ECO:0000313" key="10">
    <source>
        <dbReference type="Proteomes" id="UP000429232"/>
    </source>
</evidence>
<dbReference type="PANTHER" id="PTHR13604">
    <property type="entry name" value="DC12-RELATED"/>
    <property type="match status" value="1"/>
</dbReference>
<keyword evidence="3" id="KW-0227">DNA damage</keyword>
<sequence length="202" mass="22889">MCGRVLISEIKGGTEQTGIRGEAGQSKAGKSGNPGSMLPVVTDAMPTKVQYYRWGLLRTWDNEIHSRYKHARVETLQNLPTFKDLVGHNHCVTKVDGYFEFNRASKELYYITNADGSPLYLAGLWDIWMDIDTNVLIPTFTMITTEPNAAISEIHDRMPVMLKRSEVSTWLNSRLPVQQRLALLQQPYTAELKICLASERDK</sequence>
<keyword evidence="2 8" id="KW-0645">Protease</keyword>
<evidence type="ECO:0000256" key="6">
    <source>
        <dbReference type="ARBA" id="ARBA00023125"/>
    </source>
</evidence>
<dbReference type="GO" id="GO:0008233">
    <property type="term" value="F:peptidase activity"/>
    <property type="evidence" value="ECO:0007669"/>
    <property type="project" value="UniProtKB-KW"/>
</dbReference>
<name>A0A6I4I574_9SPHI</name>
<dbReference type="Gene3D" id="3.90.1680.10">
    <property type="entry name" value="SOS response associated peptidase-like"/>
    <property type="match status" value="1"/>
</dbReference>
<dbReference type="KEGG" id="mgik:GO620_013620"/>
<dbReference type="InterPro" id="IPR003738">
    <property type="entry name" value="SRAP"/>
</dbReference>
<evidence type="ECO:0000256" key="5">
    <source>
        <dbReference type="ARBA" id="ARBA00023124"/>
    </source>
</evidence>
<dbReference type="AlphaFoldDB" id="A0A6I4I574"/>
<dbReference type="SUPFAM" id="SSF143081">
    <property type="entry name" value="BB1717-like"/>
    <property type="match status" value="1"/>
</dbReference>
<keyword evidence="7" id="KW-0456">Lyase</keyword>
<evidence type="ECO:0000256" key="2">
    <source>
        <dbReference type="ARBA" id="ARBA00022670"/>
    </source>
</evidence>
<evidence type="ECO:0000313" key="9">
    <source>
        <dbReference type="EMBL" id="QQL49207.1"/>
    </source>
</evidence>
<dbReference type="RefSeq" id="WP_157526837.1">
    <property type="nucleotide sequence ID" value="NZ_CP066775.1"/>
</dbReference>
<dbReference type="GO" id="GO:0003697">
    <property type="term" value="F:single-stranded DNA binding"/>
    <property type="evidence" value="ECO:0007669"/>
    <property type="project" value="InterPro"/>
</dbReference>
<dbReference type="PANTHER" id="PTHR13604:SF0">
    <property type="entry name" value="ABASIC SITE PROCESSING PROTEIN HMCES"/>
    <property type="match status" value="1"/>
</dbReference>
<reference evidence="9 10" key="1">
    <citation type="submission" date="2020-12" db="EMBL/GenBank/DDBJ databases">
        <title>HMF7856_wgs.fasta genome submission.</title>
        <authorList>
            <person name="Kang H."/>
            <person name="Kim H."/>
            <person name="Joh K."/>
        </authorList>
    </citation>
    <scope>NUCLEOTIDE SEQUENCE [LARGE SCALE GENOMIC DNA]</scope>
    <source>
        <strain evidence="9 10">HMF7856</strain>
    </source>
</reference>
<dbReference type="InterPro" id="IPR036590">
    <property type="entry name" value="SRAP-like"/>
</dbReference>
<keyword evidence="10" id="KW-1185">Reference proteome</keyword>
<dbReference type="EC" id="3.4.-.-" evidence="8"/>
<evidence type="ECO:0000256" key="1">
    <source>
        <dbReference type="ARBA" id="ARBA00008136"/>
    </source>
</evidence>
<organism evidence="9 10">
    <name type="scientific">Mucilaginibacter ginkgonis</name>
    <dbReference type="NCBI Taxonomy" id="2682091"/>
    <lineage>
        <taxon>Bacteria</taxon>
        <taxon>Pseudomonadati</taxon>
        <taxon>Bacteroidota</taxon>
        <taxon>Sphingobacteriia</taxon>
        <taxon>Sphingobacteriales</taxon>
        <taxon>Sphingobacteriaceae</taxon>
        <taxon>Mucilaginibacter</taxon>
    </lineage>
</organism>
<proteinExistence type="inferred from homology"/>
<keyword evidence="5" id="KW-0190">Covalent protein-DNA linkage</keyword>
<keyword evidence="6" id="KW-0238">DNA-binding</keyword>
<evidence type="ECO:0000256" key="7">
    <source>
        <dbReference type="ARBA" id="ARBA00023239"/>
    </source>
</evidence>
<evidence type="ECO:0000256" key="8">
    <source>
        <dbReference type="RuleBase" id="RU364100"/>
    </source>
</evidence>